<evidence type="ECO:0000256" key="3">
    <source>
        <dbReference type="ARBA" id="ARBA00006047"/>
    </source>
</evidence>
<keyword evidence="4 9" id="KW-0328">Glycosyltransferase</keyword>
<evidence type="ECO:0000313" key="11">
    <source>
        <dbReference type="Proteomes" id="UP001296943"/>
    </source>
</evidence>
<dbReference type="InterPro" id="IPR011833">
    <property type="entry name" value="Glycg_phsphrylas"/>
</dbReference>
<dbReference type="Pfam" id="PF00343">
    <property type="entry name" value="Phosphorylase"/>
    <property type="match status" value="1"/>
</dbReference>
<organism evidence="10 11">
    <name type="scientific">Aquibacillus albus</name>
    <dbReference type="NCBI Taxonomy" id="1168171"/>
    <lineage>
        <taxon>Bacteria</taxon>
        <taxon>Bacillati</taxon>
        <taxon>Bacillota</taxon>
        <taxon>Bacilli</taxon>
        <taxon>Bacillales</taxon>
        <taxon>Bacillaceae</taxon>
        <taxon>Aquibacillus</taxon>
    </lineage>
</organism>
<dbReference type="PIRSF" id="PIRSF000460">
    <property type="entry name" value="Pprylas_GlgP"/>
    <property type="match status" value="1"/>
</dbReference>
<comment type="function">
    <text evidence="8">Phosphorylase is an important allosteric enzyme in carbohydrate metabolism. Enzymes from different sources differ in their regulatory mechanisms and in their natural substrates. However, all known phosphorylases share catalytic and structural properties.</text>
</comment>
<dbReference type="RefSeq" id="WP_204502015.1">
    <property type="nucleotide sequence ID" value="NZ_JAFBDR010000031.1"/>
</dbReference>
<dbReference type="EC" id="2.4.1.1" evidence="9"/>
<comment type="function">
    <text evidence="9">Allosteric enzyme that catalyzes the rate-limiting step in glycogen catabolism, the phosphorolytic cleavage of glycogen to produce glucose-1-phosphate, and plays a central role in maintaining cellular and organismal glucose homeostasis.</text>
</comment>
<evidence type="ECO:0000256" key="6">
    <source>
        <dbReference type="ARBA" id="ARBA00022898"/>
    </source>
</evidence>
<protein>
    <recommendedName>
        <fullName evidence="9">Alpha-1,4 glucan phosphorylase</fullName>
        <ecNumber evidence="9">2.4.1.1</ecNumber>
    </recommendedName>
</protein>
<keyword evidence="6 9" id="KW-0663">Pyridoxal phosphate</keyword>
<gene>
    <name evidence="10" type="ORF">JOC48_003931</name>
</gene>
<proteinExistence type="inferred from homology"/>
<dbReference type="SUPFAM" id="SSF53756">
    <property type="entry name" value="UDP-Glycosyltransferase/glycogen phosphorylase"/>
    <property type="match status" value="1"/>
</dbReference>
<evidence type="ECO:0000313" key="10">
    <source>
        <dbReference type="EMBL" id="MBM7573369.1"/>
    </source>
</evidence>
<name>A0ABS2N5D5_9BACI</name>
<comment type="cofactor">
    <cofactor evidence="2 9">
        <name>pyridoxal 5'-phosphate</name>
        <dbReference type="ChEBI" id="CHEBI:597326"/>
    </cofactor>
</comment>
<dbReference type="PANTHER" id="PTHR11468">
    <property type="entry name" value="GLYCOGEN PHOSPHORYLASE"/>
    <property type="match status" value="1"/>
</dbReference>
<evidence type="ECO:0000256" key="9">
    <source>
        <dbReference type="RuleBase" id="RU000587"/>
    </source>
</evidence>
<dbReference type="InterPro" id="IPR000811">
    <property type="entry name" value="Glyco_trans_35"/>
</dbReference>
<keyword evidence="11" id="KW-1185">Reference proteome</keyword>
<dbReference type="CDD" id="cd04300">
    <property type="entry name" value="GT35_Glycogen_Phosphorylase"/>
    <property type="match status" value="1"/>
</dbReference>
<evidence type="ECO:0000256" key="4">
    <source>
        <dbReference type="ARBA" id="ARBA00022676"/>
    </source>
</evidence>
<evidence type="ECO:0000256" key="8">
    <source>
        <dbReference type="ARBA" id="ARBA00025174"/>
    </source>
</evidence>
<dbReference type="PROSITE" id="PS00102">
    <property type="entry name" value="PHOSPHORYLASE"/>
    <property type="match status" value="1"/>
</dbReference>
<comment type="caution">
    <text evidence="10">The sequence shown here is derived from an EMBL/GenBank/DDBJ whole genome shotgun (WGS) entry which is preliminary data.</text>
</comment>
<dbReference type="EMBL" id="JAFBDR010000031">
    <property type="protein sequence ID" value="MBM7573369.1"/>
    <property type="molecule type" value="Genomic_DNA"/>
</dbReference>
<evidence type="ECO:0000256" key="7">
    <source>
        <dbReference type="ARBA" id="ARBA00023277"/>
    </source>
</evidence>
<keyword evidence="5 9" id="KW-0808">Transferase</keyword>
<evidence type="ECO:0000256" key="1">
    <source>
        <dbReference type="ARBA" id="ARBA00001275"/>
    </source>
</evidence>
<dbReference type="PANTHER" id="PTHR11468:SF3">
    <property type="entry name" value="GLYCOGEN PHOSPHORYLASE, LIVER FORM"/>
    <property type="match status" value="1"/>
</dbReference>
<evidence type="ECO:0000256" key="5">
    <source>
        <dbReference type="ARBA" id="ARBA00022679"/>
    </source>
</evidence>
<dbReference type="Proteomes" id="UP001296943">
    <property type="component" value="Unassembled WGS sequence"/>
</dbReference>
<keyword evidence="7 9" id="KW-0119">Carbohydrate metabolism</keyword>
<dbReference type="InterPro" id="IPR035090">
    <property type="entry name" value="Pyridoxal_P_attach_site"/>
</dbReference>
<comment type="similarity">
    <text evidence="3 9">Belongs to the glycogen phosphorylase family.</text>
</comment>
<dbReference type="NCBIfam" id="TIGR02093">
    <property type="entry name" value="P_ylase"/>
    <property type="match status" value="1"/>
</dbReference>
<dbReference type="GO" id="GO:0004645">
    <property type="term" value="F:1,4-alpha-oligoglucan phosphorylase activity"/>
    <property type="evidence" value="ECO:0007669"/>
    <property type="project" value="UniProtKB-EC"/>
</dbReference>
<dbReference type="Gene3D" id="3.40.50.2000">
    <property type="entry name" value="Glycogen Phosphorylase B"/>
    <property type="match status" value="2"/>
</dbReference>
<accession>A0ABS2N5D5</accession>
<comment type="catalytic activity">
    <reaction evidence="1 9">
        <text>[(1-&gt;4)-alpha-D-glucosyl](n) + phosphate = [(1-&gt;4)-alpha-D-glucosyl](n-1) + alpha-D-glucose 1-phosphate</text>
        <dbReference type="Rhea" id="RHEA:41732"/>
        <dbReference type="Rhea" id="RHEA-COMP:9584"/>
        <dbReference type="Rhea" id="RHEA-COMP:9586"/>
        <dbReference type="ChEBI" id="CHEBI:15444"/>
        <dbReference type="ChEBI" id="CHEBI:43474"/>
        <dbReference type="ChEBI" id="CHEBI:58601"/>
        <dbReference type="EC" id="2.4.1.1"/>
    </reaction>
</comment>
<reference evidence="10 11" key="1">
    <citation type="submission" date="2021-01" db="EMBL/GenBank/DDBJ databases">
        <title>Genomic Encyclopedia of Type Strains, Phase IV (KMG-IV): sequencing the most valuable type-strain genomes for metagenomic binning, comparative biology and taxonomic classification.</title>
        <authorList>
            <person name="Goeker M."/>
        </authorList>
    </citation>
    <scope>NUCLEOTIDE SEQUENCE [LARGE SCALE GENOMIC DNA]</scope>
    <source>
        <strain evidence="10 11">DSM 23711</strain>
    </source>
</reference>
<sequence>MFENKDTFKATFLDRLVSMHGKEVQETTPSDQYQTLGCMVREFISSSWVNTTDFYEENESKQVYYLSMEFLLGKQLKNNLLSLGVYSICKEGLMELGIDMEQLEGKEPDAGLGNGGLGRLAADFMDSLASLNMPGHGCGIRYKYGLFEQKIMDGYQIEVPDYWLKEGNVWEIRKSDQAFEVRFGGEVHMREANGDLFFEHINYEPVIAVPYDMPMVGYHNETVNTLRLWSAESIMKDFELSELSNHNYHKIVEYKRRTEEISEFLYPDDSTEEGRVLRLKQQYFLVSASLQSIVSRYKKVHQDLKEFSNKIAIHTNDTHPVLAIPELMRILMDEEGFSWKDAWEITSNTISYTNHTILSEALETWPIELFRTLLPRIYMIVEEINERFCRDLWKKFPSNWDKISDLAIIADNQIRMAHLAVVGSHYVNGVSKLHSNILKNQLMKDFASIMPNKFTNKTNGISHRRWLLVANSCLAGTITEAIGSSWINNPTALQNLTNFSNDRGFQEDIAKVKAYNKQNLANWIYKDSGVVVDPSSIFDVHIKRMHAYKRQLLNVFHIIDLYRRIKADPNLVITPRTFIFGGKAAPSYHLAKDIVKLINTVADIVNQDKTIRDQIKVVFIKNYGVSDAERIIPATDVSEQISTASKEASGTGNMKFMMNGALTIGTHDGANIEIAEAAGFENLFLFGLKPEEVLRYYAEGNYIVREVYNQDPRLIYILDQFINGPLSKEKADFKSIYYSLLNHDEYFVLKDFSSYVETQNKVAHAYVNQEEWLKKSIINIANSGYFSSDRTIKEYGEEIWKIKPMR</sequence>
<evidence type="ECO:0000256" key="2">
    <source>
        <dbReference type="ARBA" id="ARBA00001933"/>
    </source>
</evidence>